<dbReference type="GO" id="GO:0000727">
    <property type="term" value="P:double-strand break repair via break-induced replication"/>
    <property type="evidence" value="ECO:0007669"/>
    <property type="project" value="TreeGrafter"/>
</dbReference>
<organism evidence="7 8">
    <name type="scientific">Alosa alosa</name>
    <name type="common">allis shad</name>
    <dbReference type="NCBI Taxonomy" id="278164"/>
    <lineage>
        <taxon>Eukaryota</taxon>
        <taxon>Metazoa</taxon>
        <taxon>Chordata</taxon>
        <taxon>Craniata</taxon>
        <taxon>Vertebrata</taxon>
        <taxon>Euteleostomi</taxon>
        <taxon>Actinopterygii</taxon>
        <taxon>Neopterygii</taxon>
        <taxon>Teleostei</taxon>
        <taxon>Clupei</taxon>
        <taxon>Clupeiformes</taxon>
        <taxon>Clupeoidei</taxon>
        <taxon>Clupeidae</taxon>
        <taxon>Alosa</taxon>
    </lineage>
</organism>
<evidence type="ECO:0000256" key="1">
    <source>
        <dbReference type="ARBA" id="ARBA00004123"/>
    </source>
</evidence>
<evidence type="ECO:0000256" key="6">
    <source>
        <dbReference type="SAM" id="MobiDB-lite"/>
    </source>
</evidence>
<proteinExistence type="inferred from homology"/>
<dbReference type="Pfam" id="PF02724">
    <property type="entry name" value="CDC45"/>
    <property type="match status" value="1"/>
</dbReference>
<feature type="region of interest" description="Disordered" evidence="6">
    <location>
        <begin position="132"/>
        <end position="164"/>
    </location>
</feature>
<dbReference type="GO" id="GO:0006270">
    <property type="term" value="P:DNA replication initiation"/>
    <property type="evidence" value="ECO:0007669"/>
    <property type="project" value="InterPro"/>
</dbReference>
<dbReference type="EMBL" id="JADWDJ010000005">
    <property type="protein sequence ID" value="KAG5280956.1"/>
    <property type="molecule type" value="Genomic_DNA"/>
</dbReference>
<dbReference type="Proteomes" id="UP000823561">
    <property type="component" value="Chromosome 5"/>
</dbReference>
<dbReference type="GO" id="GO:0031261">
    <property type="term" value="C:DNA replication preinitiation complex"/>
    <property type="evidence" value="ECO:0007669"/>
    <property type="project" value="TreeGrafter"/>
</dbReference>
<evidence type="ECO:0000313" key="7">
    <source>
        <dbReference type="EMBL" id="KAG5280956.1"/>
    </source>
</evidence>
<dbReference type="GO" id="GO:1902977">
    <property type="term" value="P:mitotic DNA replication preinitiation complex assembly"/>
    <property type="evidence" value="ECO:0007669"/>
    <property type="project" value="TreeGrafter"/>
</dbReference>
<dbReference type="AlphaFoldDB" id="A0AAV6H585"/>
<name>A0AAV6H585_9TELE</name>
<dbReference type="PANTHER" id="PTHR10507">
    <property type="entry name" value="CDC45-RELATED PROTEIN"/>
    <property type="match status" value="1"/>
</dbReference>
<dbReference type="GO" id="GO:0003697">
    <property type="term" value="F:single-stranded DNA binding"/>
    <property type="evidence" value="ECO:0007669"/>
    <property type="project" value="TreeGrafter"/>
</dbReference>
<reference evidence="7" key="1">
    <citation type="submission" date="2020-10" db="EMBL/GenBank/DDBJ databases">
        <title>Chromosome-scale genome assembly of the Allis shad, Alosa alosa.</title>
        <authorList>
            <person name="Margot Z."/>
            <person name="Christophe K."/>
            <person name="Cabau C."/>
            <person name="Louis A."/>
            <person name="Berthelot C."/>
            <person name="Parey E."/>
            <person name="Roest Crollius H."/>
            <person name="Montfort J."/>
            <person name="Robinson-Rechavi M."/>
            <person name="Bucao C."/>
            <person name="Bouchez O."/>
            <person name="Gislard M."/>
            <person name="Lluch J."/>
            <person name="Milhes M."/>
            <person name="Lampietro C."/>
            <person name="Lopez Roques C."/>
            <person name="Donnadieu C."/>
            <person name="Braasch I."/>
            <person name="Desvignes T."/>
            <person name="Postlethwait J."/>
            <person name="Bobe J."/>
            <person name="Guiguen Y."/>
        </authorList>
    </citation>
    <scope>NUCLEOTIDE SEQUENCE</scope>
    <source>
        <strain evidence="7">M-15738</strain>
        <tissue evidence="7">Blood</tissue>
    </source>
</reference>
<comment type="subcellular location">
    <subcellularLocation>
        <location evidence="1">Nucleus</location>
    </subcellularLocation>
</comment>
<evidence type="ECO:0000256" key="2">
    <source>
        <dbReference type="ARBA" id="ARBA00010727"/>
    </source>
</evidence>
<keyword evidence="4" id="KW-0539">Nucleus</keyword>
<keyword evidence="8" id="KW-1185">Reference proteome</keyword>
<dbReference type="InterPro" id="IPR003874">
    <property type="entry name" value="CDC45"/>
</dbReference>
<evidence type="ECO:0000256" key="4">
    <source>
        <dbReference type="ARBA" id="ARBA00023242"/>
    </source>
</evidence>
<keyword evidence="5" id="KW-0131">Cell cycle</keyword>
<evidence type="ECO:0000313" key="8">
    <source>
        <dbReference type="Proteomes" id="UP000823561"/>
    </source>
</evidence>
<protein>
    <submittedName>
        <fullName evidence="7">Uncharacterized protein</fullName>
    </submittedName>
</protein>
<comment type="caution">
    <text evidence="7">The sequence shown here is derived from an EMBL/GenBank/DDBJ whole genome shotgun (WGS) entry which is preliminary data.</text>
</comment>
<sequence>MFVTDIRKEFYDVVVHQRVALLVAPDIDALCACKVLQALFHCDQVQYTLVLVTGWQDLSTAFIEHKEQYRYFVLINCGANVDLLETLQPEDDTIFFICDTHRPVDVVNVYNDTQIKLLIKQDDDLGVPSYDDIFRDDEDEEGEDSGNESDGSEPSGKRRRFDEGAVERRIERQRAKREWEARRREILFDYEQYEYHGTSAALVIFELAWVMTKDNKDMLWWTIIGLTEQWVHDKIPNMKYVTDIATLQRHVSRHNHRNEDEENSLSIDCMRISFQYDLRLALYQHWSLYESICNSCYTSCGFKLWSINGQKKLQEFLADMGLPLKQVRQKFNCMDMTIKENLREVIEESSNKFGLKDIRVQTFSVHFGFKNRFLATDVVHAAAALLENVEKDESAADNFIRALDCLSRSNLEQLHLGIDFAKKKLKAIQQTIASCICTNLILSQGPFLYCYLMEGTPDVRLFSKPMALTLLCKYLLKAFVCSTRNKRCKVLPLVMAAPLDVEKGTVMVLGIPPESDTSDKKNFFGRAFEKAAESTNSRTLHDRFDTSIIELKTEDRGKFLDALITLLS</sequence>
<keyword evidence="3" id="KW-0235">DNA replication</keyword>
<accession>A0AAV6H585</accession>
<evidence type="ECO:0000256" key="5">
    <source>
        <dbReference type="ARBA" id="ARBA00023306"/>
    </source>
</evidence>
<dbReference type="GO" id="GO:0003682">
    <property type="term" value="F:chromatin binding"/>
    <property type="evidence" value="ECO:0007669"/>
    <property type="project" value="TreeGrafter"/>
</dbReference>
<feature type="compositionally biased region" description="Acidic residues" evidence="6">
    <location>
        <begin position="134"/>
        <end position="151"/>
    </location>
</feature>
<dbReference type="GO" id="GO:0003688">
    <property type="term" value="F:DNA replication origin binding"/>
    <property type="evidence" value="ECO:0007669"/>
    <property type="project" value="TreeGrafter"/>
</dbReference>
<dbReference type="PANTHER" id="PTHR10507:SF0">
    <property type="entry name" value="CELL DIVISION CONTROL PROTEIN 45 HOMOLOG"/>
    <property type="match status" value="1"/>
</dbReference>
<evidence type="ECO:0000256" key="3">
    <source>
        <dbReference type="ARBA" id="ARBA00022705"/>
    </source>
</evidence>
<comment type="similarity">
    <text evidence="2">Belongs to the CDC45 family.</text>
</comment>
<gene>
    <name evidence="7" type="ORF">AALO_G00065870</name>
</gene>